<accession>A0A0D2E5W5</accession>
<dbReference type="HOGENOM" id="CLU_2026770_0_0_1"/>
<proteinExistence type="predicted"/>
<organism evidence="1 2">
    <name type="scientific">Exophiala xenobiotica</name>
    <dbReference type="NCBI Taxonomy" id="348802"/>
    <lineage>
        <taxon>Eukaryota</taxon>
        <taxon>Fungi</taxon>
        <taxon>Dikarya</taxon>
        <taxon>Ascomycota</taxon>
        <taxon>Pezizomycotina</taxon>
        <taxon>Eurotiomycetes</taxon>
        <taxon>Chaetothyriomycetidae</taxon>
        <taxon>Chaetothyriales</taxon>
        <taxon>Herpotrichiellaceae</taxon>
        <taxon>Exophiala</taxon>
    </lineage>
</organism>
<protein>
    <submittedName>
        <fullName evidence="1">Uncharacterized protein</fullName>
    </submittedName>
</protein>
<dbReference type="GeneID" id="25333641"/>
<dbReference type="AlphaFoldDB" id="A0A0D2E5W5"/>
<reference evidence="1 2" key="1">
    <citation type="submission" date="2015-01" db="EMBL/GenBank/DDBJ databases">
        <title>The Genome Sequence of Exophiala xenobiotica CBS118157.</title>
        <authorList>
            <consortium name="The Broad Institute Genomics Platform"/>
            <person name="Cuomo C."/>
            <person name="de Hoog S."/>
            <person name="Gorbushina A."/>
            <person name="Stielow B."/>
            <person name="Teixiera M."/>
            <person name="Abouelleil A."/>
            <person name="Chapman S.B."/>
            <person name="Priest M."/>
            <person name="Young S.K."/>
            <person name="Wortman J."/>
            <person name="Nusbaum C."/>
            <person name="Birren B."/>
        </authorList>
    </citation>
    <scope>NUCLEOTIDE SEQUENCE [LARGE SCALE GENOMIC DNA]</scope>
    <source>
        <strain evidence="1 2">CBS 118157</strain>
    </source>
</reference>
<name>A0A0D2E5W5_9EURO</name>
<dbReference type="RefSeq" id="XP_013310699.1">
    <property type="nucleotide sequence ID" value="XM_013455245.1"/>
</dbReference>
<gene>
    <name evidence="1" type="ORF">PV05_11733</name>
</gene>
<dbReference type="OrthoDB" id="10455621at2759"/>
<keyword evidence="2" id="KW-1185">Reference proteome</keyword>
<dbReference type="EMBL" id="KN847323">
    <property type="protein sequence ID" value="KIW50115.1"/>
    <property type="molecule type" value="Genomic_DNA"/>
</dbReference>
<evidence type="ECO:0000313" key="1">
    <source>
        <dbReference type="EMBL" id="KIW50115.1"/>
    </source>
</evidence>
<dbReference type="Proteomes" id="UP000054342">
    <property type="component" value="Unassembled WGS sequence"/>
</dbReference>
<sequence length="122" mass="12894">MTLCLQDRLGINGCPRAVPAIASQNLNVTIADNGLCPSCQDRVRLVEAQALERNMLQASTTRANAQFDMTGNASNTGGFVLLPQTVQSADPDDLFGFLAGADTLGIQQGVPELEGDCEATRQ</sequence>
<evidence type="ECO:0000313" key="2">
    <source>
        <dbReference type="Proteomes" id="UP000054342"/>
    </source>
</evidence>